<dbReference type="SUPFAM" id="SSF53335">
    <property type="entry name" value="S-adenosyl-L-methionine-dependent methyltransferases"/>
    <property type="match status" value="1"/>
</dbReference>
<proteinExistence type="predicted"/>
<dbReference type="EMBL" id="JBCGDC010000026">
    <property type="protein sequence ID" value="MFB6393757.1"/>
    <property type="molecule type" value="Genomic_DNA"/>
</dbReference>
<organism evidence="2 3">
    <name type="scientific">Polymorphospora lycopeni</name>
    <dbReference type="NCBI Taxonomy" id="3140240"/>
    <lineage>
        <taxon>Bacteria</taxon>
        <taxon>Bacillati</taxon>
        <taxon>Actinomycetota</taxon>
        <taxon>Actinomycetes</taxon>
        <taxon>Micromonosporales</taxon>
        <taxon>Micromonosporaceae</taxon>
        <taxon>Polymorphospora</taxon>
    </lineage>
</organism>
<dbReference type="InterPro" id="IPR041698">
    <property type="entry name" value="Methyltransf_25"/>
</dbReference>
<dbReference type="InterPro" id="IPR029063">
    <property type="entry name" value="SAM-dependent_MTases_sf"/>
</dbReference>
<dbReference type="PANTHER" id="PTHR42912">
    <property type="entry name" value="METHYLTRANSFERASE"/>
    <property type="match status" value="1"/>
</dbReference>
<sequence>MLAVHQPGIDCVRITRGTPADEGIDPQMDFTRSRGPAGDHGGDAEAFWERHYRTRGSWGVRVNPLLAETAAPLPCGAVLDLGCGAGGDAIWLAQRGWHVTAVDISTTAVERVRDRARELGVADRVATEQHDLARSFPAGRFDLVSAQYFHTPFALHRSRVLRTAADALRPGGLLLVVDHGSTAPWSWNQAPDAHFPTPIEIAAELDLDPARWCVLRADMPRRRATGPGGETATVVDNVLLVRRAAGTARPSGRRK</sequence>
<dbReference type="CDD" id="cd02440">
    <property type="entry name" value="AdoMet_MTases"/>
    <property type="match status" value="1"/>
</dbReference>
<evidence type="ECO:0000313" key="3">
    <source>
        <dbReference type="Proteomes" id="UP001582793"/>
    </source>
</evidence>
<gene>
    <name evidence="2" type="ORF">AAFH96_11630</name>
</gene>
<comment type="caution">
    <text evidence="2">The sequence shown here is derived from an EMBL/GenBank/DDBJ whole genome shotgun (WGS) entry which is preliminary data.</text>
</comment>
<keyword evidence="3" id="KW-1185">Reference proteome</keyword>
<evidence type="ECO:0000313" key="2">
    <source>
        <dbReference type="EMBL" id="MFB6393757.1"/>
    </source>
</evidence>
<dbReference type="Pfam" id="PF13649">
    <property type="entry name" value="Methyltransf_25"/>
    <property type="match status" value="1"/>
</dbReference>
<keyword evidence="2" id="KW-0808">Transferase</keyword>
<dbReference type="InterPro" id="IPR050508">
    <property type="entry name" value="Methyltransf_Superfamily"/>
</dbReference>
<reference evidence="2 3" key="1">
    <citation type="submission" date="2024-04" db="EMBL/GenBank/DDBJ databases">
        <title>Polymorphospora sp. isolated from Baiyangdian Lake in Xiong'an New Area.</title>
        <authorList>
            <person name="Zhang X."/>
            <person name="Liu J."/>
        </authorList>
    </citation>
    <scope>NUCLEOTIDE SEQUENCE [LARGE SCALE GENOMIC DNA]</scope>
    <source>
        <strain evidence="2 3">2-325</strain>
    </source>
</reference>
<dbReference type="EC" id="2.1.-.-" evidence="2"/>
<dbReference type="Gene3D" id="3.40.50.150">
    <property type="entry name" value="Vaccinia Virus protein VP39"/>
    <property type="match status" value="1"/>
</dbReference>
<name>A0ABV5CP22_9ACTN</name>
<accession>A0ABV5CP22</accession>
<evidence type="ECO:0000259" key="1">
    <source>
        <dbReference type="Pfam" id="PF13649"/>
    </source>
</evidence>
<feature type="domain" description="Methyltransferase" evidence="1">
    <location>
        <begin position="78"/>
        <end position="172"/>
    </location>
</feature>
<dbReference type="Proteomes" id="UP001582793">
    <property type="component" value="Unassembled WGS sequence"/>
</dbReference>
<dbReference type="GO" id="GO:0032259">
    <property type="term" value="P:methylation"/>
    <property type="evidence" value="ECO:0007669"/>
    <property type="project" value="UniProtKB-KW"/>
</dbReference>
<keyword evidence="2" id="KW-0489">Methyltransferase</keyword>
<protein>
    <submittedName>
        <fullName evidence="2">Class I SAM-dependent methyltransferase</fullName>
        <ecNumber evidence="2">2.1.-.-</ecNumber>
    </submittedName>
</protein>
<dbReference type="GO" id="GO:0008168">
    <property type="term" value="F:methyltransferase activity"/>
    <property type="evidence" value="ECO:0007669"/>
    <property type="project" value="UniProtKB-KW"/>
</dbReference>